<dbReference type="PANTHER" id="PTHR24197">
    <property type="entry name" value="ANKYRIN REPEAT DOMAIN-CONTAINING PROTEIN 61"/>
    <property type="match status" value="1"/>
</dbReference>
<gene>
    <name evidence="6" type="ORF">GHT06_014699</name>
</gene>
<dbReference type="Gene3D" id="1.25.40.20">
    <property type="entry name" value="Ankyrin repeat-containing domain"/>
    <property type="match status" value="2"/>
</dbReference>
<evidence type="ECO:0000313" key="7">
    <source>
        <dbReference type="Proteomes" id="UP000820818"/>
    </source>
</evidence>
<comment type="function">
    <text evidence="3">Plays an important role in regulating intracellular signaling events associated with erythroid terminal differentiation.</text>
</comment>
<evidence type="ECO:0000256" key="4">
    <source>
        <dbReference type="ARBA" id="ARBA00039237"/>
    </source>
</evidence>
<dbReference type="Proteomes" id="UP000820818">
    <property type="component" value="Linkage Group LG5"/>
</dbReference>
<proteinExistence type="predicted"/>
<dbReference type="InterPro" id="IPR002110">
    <property type="entry name" value="Ankyrin_rpt"/>
</dbReference>
<protein>
    <recommendedName>
        <fullName evidence="4">Ankyrin repeat domain-containing protein 54</fullName>
    </recommendedName>
</protein>
<sequence>MDVPSVKDRMPSVKDRIFQAVRNGSIEELRRLLSDKETILKNVSERDEDERTPLHVAIREKQFEIIDFLVKTIKDNINIEGNVRSKNVRKMSLFSWTKVDVDKFSIGPPEEDKEFTQTFVCPSSDTEIIRDIANYISIFKLMEYLIDLDYDEISWFEFVTNSFIASSMPRAEKIIALELMGAAFVIKELLSEVVWEENTICVRGLQCWEKAFELRNSTANGRLPIPKILQPLSDVARKAIGDVIEVTVPLQLKEMQEHLTYRDSPSMAFAQALLVILRTFDQRDIEHSQPNYFHLKTLLEYGKHIPDDDHIRLINVCLLILEHLSKYNVSDFPKCLQIFVEAFLLFSDVVVRLEKVPVNSAERREELTFTNLLAAIKFGSIIVTNLIFHPPPISVQIQENCYSVVNRTYALIITVFKVRHPDRGESEKLNQVLGGYFRIEKRRKGFTSFLHLAVERFLEMHFDDDVMIAVEIIQMFIDNGADPRIIDCDGKTPLHLLAESCSPDCKEAFYCVFQAVLEGGGHLDQVTADGVTVLKILQEKKKQLIKGEVLDPRIDDWTNAILLLQCYSAQSIPSKIIMKSTDVFPPNIQEFLSQHHKPLGNECIYAMVLNIGQLVTIVNQINICF</sequence>
<dbReference type="InterPro" id="IPR036770">
    <property type="entry name" value="Ankyrin_rpt-contain_sf"/>
</dbReference>
<dbReference type="AlphaFoldDB" id="A0AAD5KS40"/>
<dbReference type="Pfam" id="PF12796">
    <property type="entry name" value="Ank_2"/>
    <property type="match status" value="1"/>
</dbReference>
<feature type="repeat" description="ANK" evidence="5">
    <location>
        <begin position="49"/>
        <end position="71"/>
    </location>
</feature>
<dbReference type="SUPFAM" id="SSF48403">
    <property type="entry name" value="Ankyrin repeat"/>
    <property type="match status" value="1"/>
</dbReference>
<evidence type="ECO:0000256" key="3">
    <source>
        <dbReference type="ARBA" id="ARBA00037385"/>
    </source>
</evidence>
<accession>A0AAD5KS40</accession>
<keyword evidence="1" id="KW-0677">Repeat</keyword>
<dbReference type="PROSITE" id="PS50088">
    <property type="entry name" value="ANK_REPEAT"/>
    <property type="match status" value="1"/>
</dbReference>
<evidence type="ECO:0000313" key="6">
    <source>
        <dbReference type="EMBL" id="KAI9557947.1"/>
    </source>
</evidence>
<keyword evidence="7" id="KW-1185">Reference proteome</keyword>
<evidence type="ECO:0000256" key="2">
    <source>
        <dbReference type="ARBA" id="ARBA00023043"/>
    </source>
</evidence>
<keyword evidence="2 5" id="KW-0040">ANK repeat</keyword>
<dbReference type="EMBL" id="WJBH02000005">
    <property type="protein sequence ID" value="KAI9557947.1"/>
    <property type="molecule type" value="Genomic_DNA"/>
</dbReference>
<name>A0AAD5KS40_9CRUS</name>
<evidence type="ECO:0000256" key="5">
    <source>
        <dbReference type="PROSITE-ProRule" id="PRU00023"/>
    </source>
</evidence>
<dbReference type="PROSITE" id="PS50297">
    <property type="entry name" value="ANK_REP_REGION"/>
    <property type="match status" value="1"/>
</dbReference>
<reference evidence="6 7" key="1">
    <citation type="submission" date="2022-05" db="EMBL/GenBank/DDBJ databases">
        <title>A multi-omics perspective on studying reproductive biology in Daphnia sinensis.</title>
        <authorList>
            <person name="Jia J."/>
        </authorList>
    </citation>
    <scope>NUCLEOTIDE SEQUENCE [LARGE SCALE GENOMIC DNA]</scope>
    <source>
        <strain evidence="6 7">WSL</strain>
    </source>
</reference>
<organism evidence="6 7">
    <name type="scientific">Daphnia sinensis</name>
    <dbReference type="NCBI Taxonomy" id="1820382"/>
    <lineage>
        <taxon>Eukaryota</taxon>
        <taxon>Metazoa</taxon>
        <taxon>Ecdysozoa</taxon>
        <taxon>Arthropoda</taxon>
        <taxon>Crustacea</taxon>
        <taxon>Branchiopoda</taxon>
        <taxon>Diplostraca</taxon>
        <taxon>Cladocera</taxon>
        <taxon>Anomopoda</taxon>
        <taxon>Daphniidae</taxon>
        <taxon>Daphnia</taxon>
        <taxon>Daphnia similis group</taxon>
    </lineage>
</organism>
<dbReference type="PANTHER" id="PTHR24197:SF44">
    <property type="entry name" value="ANKYRIN REPEAT DOMAIN-CONTAINING PROTEIN 54"/>
    <property type="match status" value="1"/>
</dbReference>
<evidence type="ECO:0000256" key="1">
    <source>
        <dbReference type="ARBA" id="ARBA00022737"/>
    </source>
</evidence>
<comment type="caution">
    <text evidence="6">The sequence shown here is derived from an EMBL/GenBank/DDBJ whole genome shotgun (WGS) entry which is preliminary data.</text>
</comment>
<dbReference type="SMART" id="SM00248">
    <property type="entry name" value="ANK"/>
    <property type="match status" value="3"/>
</dbReference>